<gene>
    <name evidence="1" type="ORF">DSO57_1001792</name>
</gene>
<sequence>MPLLGWIFVLGLLYSKVTPMVSEERRLQLRDEAREMFEHGYNSYLRYGYPFDELKPLECIGRGRDRQRESNIGINDVDGDYCLTLVDSLDMLAVVGDVKGFEAAVKMVIRDVHFNLDSRIQVFEVTIRMMGGLLSAHLLATDAKLGFALPWYRGELLALAHDLGKRLLPAFSTSPTAFPFARVNLKHGRDNTETTETCTAGVGTLILEFSTLSRLTGDPQFEILAQQTVDALWELKTDVGLFGNSLDVRSGSWRYMMSGVGAGVDSWFEYLLKSAILLNDETALSRFEMAYSSLLRATRDNSGAFFLNVNAQTSDLMNTWVDSLSAFFPGLQVLAGDVENAIKSHLGFYHIWRKFQALPERFDLESKAPLISFYPLRPELIESTYMLYQATRDPFYLHVGEMILIDLQNRTRQRCGFAQLKNVVTGTHDDRMESFFLSETLKYLFLLFDKDNKFNKLDSNMVFTTEGHLLRLPVKKQASTKSPWRQQCDRFKGLPLAASSITQRPDFEYIRMMVGAQETTFLDSSFPGVCIYPKANPLVDILKRRKSNAASDDDILHQLINVEVFSSFDRKNAFSYTGVLAQFGDSLKEPLTLPLHFMDLNFTACTQFSPEEVVDHKAVIVQRGECPFDVKAQHAEDAGASAVIFAGNDDTMFSPDVSMSADISIPAVLITREVSHLIRGQAVKTPILSMRLSQLSH</sequence>
<proteinExistence type="predicted"/>
<evidence type="ECO:0000313" key="1">
    <source>
        <dbReference type="EMBL" id="KAJ9082718.1"/>
    </source>
</evidence>
<keyword evidence="2" id="KW-1185">Reference proteome</keyword>
<accession>A0ACC2U6S7</accession>
<evidence type="ECO:0000313" key="2">
    <source>
        <dbReference type="Proteomes" id="UP001165960"/>
    </source>
</evidence>
<name>A0ACC2U6S7_9FUNG</name>
<dbReference type="EMBL" id="QTSX02001424">
    <property type="protein sequence ID" value="KAJ9082718.1"/>
    <property type="molecule type" value="Genomic_DNA"/>
</dbReference>
<organism evidence="1 2">
    <name type="scientific">Entomophthora muscae</name>
    <dbReference type="NCBI Taxonomy" id="34485"/>
    <lineage>
        <taxon>Eukaryota</taxon>
        <taxon>Fungi</taxon>
        <taxon>Fungi incertae sedis</taxon>
        <taxon>Zoopagomycota</taxon>
        <taxon>Entomophthoromycotina</taxon>
        <taxon>Entomophthoromycetes</taxon>
        <taxon>Entomophthorales</taxon>
        <taxon>Entomophthoraceae</taxon>
        <taxon>Entomophthora</taxon>
    </lineage>
</organism>
<dbReference type="Proteomes" id="UP001165960">
    <property type="component" value="Unassembled WGS sequence"/>
</dbReference>
<protein>
    <submittedName>
        <fullName evidence="1">Uncharacterized protein</fullName>
    </submittedName>
</protein>
<reference evidence="1" key="1">
    <citation type="submission" date="2022-04" db="EMBL/GenBank/DDBJ databases">
        <title>Genome of the entomopathogenic fungus Entomophthora muscae.</title>
        <authorList>
            <person name="Elya C."/>
            <person name="Lovett B.R."/>
            <person name="Lee E."/>
            <person name="Macias A.M."/>
            <person name="Hajek A.E."/>
            <person name="De Bivort B.L."/>
            <person name="Kasson M.T."/>
            <person name="De Fine Licht H.H."/>
            <person name="Stajich J.E."/>
        </authorList>
    </citation>
    <scope>NUCLEOTIDE SEQUENCE</scope>
    <source>
        <strain evidence="1">Berkeley</strain>
    </source>
</reference>
<comment type="caution">
    <text evidence="1">The sequence shown here is derived from an EMBL/GenBank/DDBJ whole genome shotgun (WGS) entry which is preliminary data.</text>
</comment>